<dbReference type="AlphaFoldDB" id="A0A2T3ZH87"/>
<evidence type="ECO:0000313" key="3">
    <source>
        <dbReference type="Proteomes" id="UP000240493"/>
    </source>
</evidence>
<evidence type="ECO:0000256" key="1">
    <source>
        <dbReference type="SAM" id="MobiDB-lite"/>
    </source>
</evidence>
<evidence type="ECO:0000313" key="2">
    <source>
        <dbReference type="EMBL" id="PTB44174.1"/>
    </source>
</evidence>
<proteinExistence type="predicted"/>
<keyword evidence="3" id="KW-1185">Reference proteome</keyword>
<accession>A0A2T3ZH87</accession>
<protein>
    <submittedName>
        <fullName evidence="2">Uncharacterized protein</fullName>
    </submittedName>
</protein>
<feature type="compositionally biased region" description="Basic and acidic residues" evidence="1">
    <location>
        <begin position="1"/>
        <end position="11"/>
    </location>
</feature>
<feature type="region of interest" description="Disordered" evidence="1">
    <location>
        <begin position="1"/>
        <end position="27"/>
    </location>
</feature>
<organism evidence="2 3">
    <name type="scientific">Trichoderma asperellum (strain ATCC 204424 / CBS 433.97 / NBRC 101777)</name>
    <dbReference type="NCBI Taxonomy" id="1042311"/>
    <lineage>
        <taxon>Eukaryota</taxon>
        <taxon>Fungi</taxon>
        <taxon>Dikarya</taxon>
        <taxon>Ascomycota</taxon>
        <taxon>Pezizomycotina</taxon>
        <taxon>Sordariomycetes</taxon>
        <taxon>Hypocreomycetidae</taxon>
        <taxon>Hypocreales</taxon>
        <taxon>Hypocreaceae</taxon>
        <taxon>Trichoderma</taxon>
    </lineage>
</organism>
<dbReference type="Proteomes" id="UP000240493">
    <property type="component" value="Unassembled WGS sequence"/>
</dbReference>
<reference evidence="2 3" key="1">
    <citation type="submission" date="2016-07" db="EMBL/GenBank/DDBJ databases">
        <title>Multiple horizontal gene transfer events from other fungi enriched the ability of initially mycotrophic Trichoderma (Ascomycota) to feed on dead plant biomass.</title>
        <authorList>
            <consortium name="DOE Joint Genome Institute"/>
            <person name="Aerts A."/>
            <person name="Atanasova L."/>
            <person name="Chenthamara K."/>
            <person name="Zhang J."/>
            <person name="Grujic M."/>
            <person name="Henrissat B."/>
            <person name="Kuo A."/>
            <person name="Salamov A."/>
            <person name="Lipzen A."/>
            <person name="Labutti K."/>
            <person name="Barry K."/>
            <person name="Miao Y."/>
            <person name="Rahimi M.J."/>
            <person name="Shen Q."/>
            <person name="Grigoriev I.V."/>
            <person name="Kubicek C.P."/>
            <person name="Druzhinina I.S."/>
        </authorList>
    </citation>
    <scope>NUCLEOTIDE SEQUENCE [LARGE SCALE GENOMIC DNA]</scope>
    <source>
        <strain evidence="2 3">CBS 433.97</strain>
    </source>
</reference>
<dbReference type="EMBL" id="KZ679258">
    <property type="protein sequence ID" value="PTB44174.1"/>
    <property type="molecule type" value="Genomic_DNA"/>
</dbReference>
<name>A0A2T3ZH87_TRIA4</name>
<gene>
    <name evidence="2" type="ORF">M441DRAFT_342905</name>
</gene>
<sequence>MANDSVDRGEQGRAGQGRRRDRVAVPPPTMMVMRASYSINCECTSKAAQQTELRRGLGPHPPFTSRVQLPDTPAMISCYRTLCARKQPIFMLVRRKTSRGVREASWGWLVNAYHTSSSAASTPASTQHLLAVPEAALRVGGPGDGVSNRFPI</sequence>